<sequence length="1249" mass="137372">MVASRLQPPFLNPLFSSNYYSSHPLPSPSRPTFLALSANPQETSEPAKDRQKVVRIAWEKLVRWSRSWRSKAKTDVLERTNKVVVLGGGSFGTAMAAHIAARKAQLEVNMLVRNSQVCQSINENHCNCKYFPEHKLPENVIATTDARAALLGADYCLHAVPVQFSSSFLEGIADSVDPTLPFISLSKGLELNTFRMMSQIIPQALGNPRQPFIALSGPSFALELMNKLPTAMVVASKDKKLANATQQLLASSHLRISTSSDVTGVEIAGALKNVLAIAAGIVEGMNLGNNSMAALVAQGCSEIRWLATKMGAKSTTIMGLSGTGDIMLTCFVNLSRNKTVGIRLGSGEKLDDILGSMNQVAEGVSTAGAVIALAQKYNVKMPVLTAVARIIDNELTPKKAVLELMNLPQVEEVSPSINSKIKALVQQGKYSQALELHSKTPHSALTTAKFTFPSLLKTCASLSNLYHGRTIHASIVTMGLQSDPYIATSLINMYVKCGLLGSALQVFDKMSESRDSAPDITVWNPVIDGYFKYGHFEEGLAQFCRMQELGIRPDGYSLSIVLGICNRLSWYMAGRQIHGYIIRNMFEGDPYLETALIGMYSSCSRPMEAWSLFGKLENRSNIVAWNVMIGGFVENGMWEKSLELYSLAKNENCKLVSASFTGAFTACSHGEVLDFGRQVHCDVIKMNFQDDPYVCTSLLTMYAKSGSVEDAKKVFDQVLDKEVELRNAMISAFIGNGRAYDALGLYNKMKAGETPVDSFTISSLLSGCSVVGSYDFGRTVHAEVIKRSMQSNVAIQSALLTMYYKCGSTEDADSVFYTMKERDVVAWGSMIAGFCQNRRFKDALDLFRAMEKEGVKADSDVMTSVISAGLGLENVELGHLIHGFAIKRGLESDVFVACSLVDMYSKFGFAESAEMVFSSMPNKNLVAWNSMISCYSWNGLPEMSINLLPQILQHGFYLDSVSITTVLVAVSSVAALLKGKTLHAYQIRLQIPSDLQVENALIDMYVKCGCLKYAQLIFENMPRRNLVTWNSMIAGYGSHGNCEEAVRLFKEMKRSETAPDEVTFLALITSCSHSGMVEEGLNLFQLMRIEYGVEPRMEHYASVVDLLGRAGRLDDAYSFIRGMPIDADRSVWLCLLFACRAHRNMELGELVADNLLKMEPARGSNYVPLLNLYGEVEMWDRAANLRASMKGRGLKKSPGCSWIEVKNRVDVFFSGDSSSTRRIEIYKTLSSLKSNMEGKGCSYEGIEVC</sequence>
<evidence type="ECO:0000256" key="4">
    <source>
        <dbReference type="ARBA" id="ARBA00022516"/>
    </source>
</evidence>
<dbReference type="NCBIfam" id="NF000940">
    <property type="entry name" value="PRK00094.1-2"/>
    <property type="match status" value="1"/>
</dbReference>
<keyword evidence="5" id="KW-0150">Chloroplast</keyword>
<dbReference type="GO" id="GO:0008654">
    <property type="term" value="P:phospholipid biosynthetic process"/>
    <property type="evidence" value="ECO:0007669"/>
    <property type="project" value="UniProtKB-KW"/>
</dbReference>
<dbReference type="Pfam" id="PF01210">
    <property type="entry name" value="NAD_Gly3P_dh_N"/>
    <property type="match status" value="1"/>
</dbReference>
<evidence type="ECO:0000256" key="17">
    <source>
        <dbReference type="PROSITE-ProRule" id="PRU00708"/>
    </source>
</evidence>
<keyword evidence="4" id="KW-0444">Lipid biosynthesis</keyword>
<dbReference type="InterPro" id="IPR011128">
    <property type="entry name" value="G3P_DH_NAD-dep_N"/>
</dbReference>
<comment type="pathway">
    <text evidence="15">Membrane lipid metabolism; glycerophospholipid metabolism.</text>
</comment>
<feature type="repeat" description="PPR" evidence="17">
    <location>
        <begin position="1025"/>
        <end position="1059"/>
    </location>
</feature>
<dbReference type="NCBIfam" id="TIGR00756">
    <property type="entry name" value="PPR"/>
    <property type="match status" value="7"/>
</dbReference>
<dbReference type="ExpressionAtlas" id="F6HC70">
    <property type="expression patterns" value="baseline and differential"/>
</dbReference>
<organism evidence="22 23">
    <name type="scientific">Vitis vinifera</name>
    <name type="common">Grape</name>
    <dbReference type="NCBI Taxonomy" id="29760"/>
    <lineage>
        <taxon>Eukaryota</taxon>
        <taxon>Viridiplantae</taxon>
        <taxon>Streptophyta</taxon>
        <taxon>Embryophyta</taxon>
        <taxon>Tracheophyta</taxon>
        <taxon>Spermatophyta</taxon>
        <taxon>Magnoliopsida</taxon>
        <taxon>eudicotyledons</taxon>
        <taxon>Gunneridae</taxon>
        <taxon>Pentapetalae</taxon>
        <taxon>rosids</taxon>
        <taxon>Vitales</taxon>
        <taxon>Vitaceae</taxon>
        <taxon>Viteae</taxon>
        <taxon>Vitis</taxon>
    </lineage>
</organism>
<dbReference type="GO" id="GO:0051287">
    <property type="term" value="F:NAD binding"/>
    <property type="evidence" value="ECO:0007669"/>
    <property type="project" value="UniProtKB-UniRule"/>
</dbReference>
<proteinExistence type="inferred from homology"/>
<feature type="repeat" description="PPR" evidence="17">
    <location>
        <begin position="823"/>
        <end position="857"/>
    </location>
</feature>
<dbReference type="GO" id="GO:0003723">
    <property type="term" value="F:RNA binding"/>
    <property type="evidence" value="ECO:0000318"/>
    <property type="project" value="GO_Central"/>
</dbReference>
<evidence type="ECO:0000256" key="9">
    <source>
        <dbReference type="ARBA" id="ARBA00023002"/>
    </source>
</evidence>
<dbReference type="Gene3D" id="3.40.50.720">
    <property type="entry name" value="NAD(P)-binding Rossmann-like Domain"/>
    <property type="match status" value="1"/>
</dbReference>
<dbReference type="FunCoup" id="F6HC70">
    <property type="interactions" value="105"/>
</dbReference>
<evidence type="ECO:0000256" key="7">
    <source>
        <dbReference type="ARBA" id="ARBA00022737"/>
    </source>
</evidence>
<evidence type="ECO:0000256" key="18">
    <source>
        <dbReference type="RuleBase" id="RU000437"/>
    </source>
</evidence>
<feature type="repeat" description="PPR" evidence="17">
    <location>
        <begin position="924"/>
        <end position="958"/>
    </location>
</feature>
<dbReference type="InterPro" id="IPR013328">
    <property type="entry name" value="6PGD_dom2"/>
</dbReference>
<dbReference type="FunFam" id="3.40.50.720:FF:000019">
    <property type="entry name" value="Glycerol-3-phosphate dehydrogenase [NAD(P)+]"/>
    <property type="match status" value="1"/>
</dbReference>
<feature type="repeat" description="PPR" evidence="17">
    <location>
        <begin position="519"/>
        <end position="553"/>
    </location>
</feature>
<evidence type="ECO:0000259" key="21">
    <source>
        <dbReference type="Pfam" id="PF07479"/>
    </source>
</evidence>
<dbReference type="InterPro" id="IPR008927">
    <property type="entry name" value="6-PGluconate_DH-like_C_sf"/>
</dbReference>
<feature type="domain" description="Glycerol-3-phosphate dehydrogenase NAD-dependent N-terminal" evidence="20">
    <location>
        <begin position="82"/>
        <end position="241"/>
    </location>
</feature>
<feature type="repeat" description="PPR" evidence="17">
    <location>
        <begin position="691"/>
        <end position="725"/>
    </location>
</feature>
<accession>F6HC70</accession>
<name>F6HC70_VITVI</name>
<evidence type="ECO:0000256" key="5">
    <source>
        <dbReference type="ARBA" id="ARBA00022528"/>
    </source>
</evidence>
<dbReference type="SUPFAM" id="SSF51735">
    <property type="entry name" value="NAD(P)-binding Rossmann-fold domains"/>
    <property type="match status" value="1"/>
</dbReference>
<dbReference type="PANTHER" id="PTHR47926:SF347">
    <property type="entry name" value="PENTATRICOPEPTIDE REPEAT-CONTAINING PROTEIN"/>
    <property type="match status" value="1"/>
</dbReference>
<keyword evidence="23" id="KW-1185">Reference proteome</keyword>
<dbReference type="GO" id="GO:0005975">
    <property type="term" value="P:carbohydrate metabolic process"/>
    <property type="evidence" value="ECO:0007669"/>
    <property type="project" value="InterPro"/>
</dbReference>
<gene>
    <name evidence="22" type="ordered locus">VIT_13s0067g03080</name>
</gene>
<feature type="repeat" description="PPR" evidence="17">
    <location>
        <begin position="621"/>
        <end position="655"/>
    </location>
</feature>
<dbReference type="PROSITE" id="PS51375">
    <property type="entry name" value="PPR"/>
    <property type="match status" value="8"/>
</dbReference>
<keyword evidence="10 18" id="KW-0520">NAD</keyword>
<dbReference type="OrthoDB" id="1887476at2759"/>
<dbReference type="HOGENOM" id="CLU_265952_0_0_1"/>
<dbReference type="Pfam" id="PF07479">
    <property type="entry name" value="NAD_Gly3P_dh_C"/>
    <property type="match status" value="1"/>
</dbReference>
<dbReference type="FunFam" id="1.25.40.10:FF:000285">
    <property type="entry name" value="Pentatricopeptide repeat-containing protein, chloroplastic"/>
    <property type="match status" value="1"/>
</dbReference>
<comment type="pathway">
    <text evidence="14">Phospholipid metabolism.</text>
</comment>
<dbReference type="SMR" id="F6HC70"/>
<comment type="pathway">
    <text evidence="2">Lipid metabolism.</text>
</comment>
<dbReference type="PROSITE" id="PS00957">
    <property type="entry name" value="NAD_G3PDH"/>
    <property type="match status" value="1"/>
</dbReference>
<evidence type="ECO:0000256" key="19">
    <source>
        <dbReference type="RuleBase" id="RU361243"/>
    </source>
</evidence>
<dbReference type="FunFam" id="1.25.40.10:FF:001103">
    <property type="entry name" value="Glycerol-3-phosphate dehydrogenase [NAD(+)]"/>
    <property type="match status" value="1"/>
</dbReference>
<dbReference type="Pfam" id="PF20431">
    <property type="entry name" value="E_motif"/>
    <property type="match status" value="1"/>
</dbReference>
<dbReference type="GO" id="GO:0141152">
    <property type="term" value="F:glycerol-3-phosphate dehydrogenase (NAD+) activity"/>
    <property type="evidence" value="ECO:0007669"/>
    <property type="project" value="UniProtKB-UniRule"/>
</dbReference>
<dbReference type="PANTHER" id="PTHR47926">
    <property type="entry name" value="PENTATRICOPEPTIDE REPEAT-CONTAINING PROTEIN"/>
    <property type="match status" value="1"/>
</dbReference>
<dbReference type="HAMAP" id="MF_00394">
    <property type="entry name" value="NAD_Glyc3P_dehydrog"/>
    <property type="match status" value="1"/>
</dbReference>
<evidence type="ECO:0000256" key="16">
    <source>
        <dbReference type="ARBA" id="ARBA00048683"/>
    </source>
</evidence>
<protein>
    <recommendedName>
        <fullName evidence="19">Glycerol-3-phosphate dehydrogenase [NAD(+)]</fullName>
        <ecNumber evidence="19">1.1.1.8</ecNumber>
    </recommendedName>
</protein>
<dbReference type="SUPFAM" id="SSF48179">
    <property type="entry name" value="6-phosphogluconate dehydrogenase C-terminal domain-like"/>
    <property type="match status" value="1"/>
</dbReference>
<evidence type="ECO:0000256" key="2">
    <source>
        <dbReference type="ARBA" id="ARBA00005189"/>
    </source>
</evidence>
<dbReference type="EMBL" id="FN595514">
    <property type="protein sequence ID" value="CCB49782.1"/>
    <property type="molecule type" value="Genomic_DNA"/>
</dbReference>
<evidence type="ECO:0000256" key="14">
    <source>
        <dbReference type="ARBA" id="ARBA00025707"/>
    </source>
</evidence>
<dbReference type="InterPro" id="IPR011990">
    <property type="entry name" value="TPR-like_helical_dom_sf"/>
</dbReference>
<dbReference type="GO" id="GO:0009507">
    <property type="term" value="C:chloroplast"/>
    <property type="evidence" value="ECO:0007669"/>
    <property type="project" value="UniProtKB-SubCell"/>
</dbReference>
<dbReference type="GO" id="GO:0009451">
    <property type="term" value="P:RNA modification"/>
    <property type="evidence" value="ECO:0000318"/>
    <property type="project" value="GO_Central"/>
</dbReference>
<evidence type="ECO:0000256" key="10">
    <source>
        <dbReference type="ARBA" id="ARBA00023027"/>
    </source>
</evidence>
<dbReference type="PaxDb" id="29760-VIT_13s0067g03080.t01"/>
<dbReference type="GO" id="GO:0046168">
    <property type="term" value="P:glycerol-3-phosphate catabolic process"/>
    <property type="evidence" value="ECO:0007669"/>
    <property type="project" value="UniProtKB-UniRule"/>
</dbReference>
<dbReference type="InterPro" id="IPR046960">
    <property type="entry name" value="PPR_At4g14850-like_plant"/>
</dbReference>
<dbReference type="FunFam" id="1.25.40.10:FF:000682">
    <property type="entry name" value="Pentatricopeptide repeat-containing protein At3g16610"/>
    <property type="match status" value="1"/>
</dbReference>
<dbReference type="InterPro" id="IPR002885">
    <property type="entry name" value="PPR_rpt"/>
</dbReference>
<evidence type="ECO:0000256" key="1">
    <source>
        <dbReference type="ARBA" id="ARBA00004229"/>
    </source>
</evidence>
<dbReference type="InterPro" id="IPR046848">
    <property type="entry name" value="E_motif"/>
</dbReference>
<evidence type="ECO:0000256" key="12">
    <source>
        <dbReference type="ARBA" id="ARBA00023209"/>
    </source>
</evidence>
<dbReference type="FunFam" id="1.25.40.10:FF:000090">
    <property type="entry name" value="Pentatricopeptide repeat-containing protein, chloroplastic"/>
    <property type="match status" value="1"/>
</dbReference>
<evidence type="ECO:0000259" key="20">
    <source>
        <dbReference type="Pfam" id="PF01210"/>
    </source>
</evidence>
<keyword evidence="8" id="KW-0809">Transit peptide</keyword>
<comment type="subcellular location">
    <subcellularLocation>
        <location evidence="1">Plastid</location>
        <location evidence="1">Chloroplast</location>
    </subcellularLocation>
</comment>
<evidence type="ECO:0000256" key="3">
    <source>
        <dbReference type="ARBA" id="ARBA00011009"/>
    </source>
</evidence>
<dbReference type="FunFam" id="1.25.40.10:FF:002615">
    <property type="entry name" value="Glycerol-3-phosphate dehydrogenase [NAD(+)]"/>
    <property type="match status" value="1"/>
</dbReference>
<dbReference type="FunFam" id="1.10.1040.10:FF:000031">
    <property type="entry name" value="Glycerol-3-phosphate dehydrogenase (NAD(P)(+))"/>
    <property type="match status" value="1"/>
</dbReference>
<evidence type="ECO:0000256" key="13">
    <source>
        <dbReference type="ARBA" id="ARBA00023264"/>
    </source>
</evidence>
<dbReference type="AlphaFoldDB" id="F6HC70"/>
<evidence type="ECO:0000313" key="22">
    <source>
        <dbReference type="EMBL" id="CCB49782.1"/>
    </source>
</evidence>
<keyword evidence="12" id="KW-0594">Phospholipid biosynthesis</keyword>
<keyword evidence="9 18" id="KW-0560">Oxidoreductase</keyword>
<keyword evidence="11" id="KW-0443">Lipid metabolism</keyword>
<feature type="repeat" description="PPR" evidence="17">
    <location>
        <begin position="483"/>
        <end position="517"/>
    </location>
</feature>
<evidence type="ECO:0000256" key="8">
    <source>
        <dbReference type="ARBA" id="ARBA00022946"/>
    </source>
</evidence>
<comment type="catalytic activity">
    <reaction evidence="16 19">
        <text>sn-glycerol 3-phosphate + NAD(+) = dihydroxyacetone phosphate + NADH + H(+)</text>
        <dbReference type="Rhea" id="RHEA:11092"/>
        <dbReference type="ChEBI" id="CHEBI:15378"/>
        <dbReference type="ChEBI" id="CHEBI:57540"/>
        <dbReference type="ChEBI" id="CHEBI:57597"/>
        <dbReference type="ChEBI" id="CHEBI:57642"/>
        <dbReference type="ChEBI" id="CHEBI:57945"/>
        <dbReference type="EC" id="1.1.1.8"/>
    </reaction>
</comment>
<dbReference type="Gene3D" id="1.10.1040.10">
    <property type="entry name" value="N-(1-d-carboxylethyl)-l-norvaline Dehydrogenase, domain 2"/>
    <property type="match status" value="1"/>
</dbReference>
<feature type="repeat" description="PPR" evidence="17">
    <location>
        <begin position="1060"/>
        <end position="1095"/>
    </location>
</feature>
<dbReference type="eggNOG" id="KOG4197">
    <property type="taxonomic scope" value="Eukaryota"/>
</dbReference>
<keyword evidence="13" id="KW-1208">Phospholipid metabolism</keyword>
<dbReference type="Pfam" id="PF13041">
    <property type="entry name" value="PPR_2"/>
    <property type="match status" value="3"/>
</dbReference>
<dbReference type="Pfam" id="PF01535">
    <property type="entry name" value="PPR"/>
    <property type="match status" value="6"/>
</dbReference>
<dbReference type="Gene3D" id="1.25.40.10">
    <property type="entry name" value="Tetratricopeptide repeat domain"/>
    <property type="match status" value="5"/>
</dbReference>
<comment type="similarity">
    <text evidence="3 18">Belongs to the NAD-dependent glycerol-3-phosphate dehydrogenase family.</text>
</comment>
<evidence type="ECO:0000256" key="15">
    <source>
        <dbReference type="ARBA" id="ARBA00037925"/>
    </source>
</evidence>
<dbReference type="InterPro" id="IPR036291">
    <property type="entry name" value="NAD(P)-bd_dom_sf"/>
</dbReference>
<reference evidence="23" key="1">
    <citation type="journal article" date="2007" name="Nature">
        <title>The grapevine genome sequence suggests ancestral hexaploidization in major angiosperm phyla.</title>
        <authorList>
            <consortium name="The French-Italian Public Consortium for Grapevine Genome Characterization."/>
            <person name="Jaillon O."/>
            <person name="Aury J.-M."/>
            <person name="Noel B."/>
            <person name="Policriti A."/>
            <person name="Clepet C."/>
            <person name="Casagrande A."/>
            <person name="Choisne N."/>
            <person name="Aubourg S."/>
            <person name="Vitulo N."/>
            <person name="Jubin C."/>
            <person name="Vezzi A."/>
            <person name="Legeai F."/>
            <person name="Hugueney P."/>
            <person name="Dasilva C."/>
            <person name="Horner D."/>
            <person name="Mica E."/>
            <person name="Jublot D."/>
            <person name="Poulain J."/>
            <person name="Bruyere C."/>
            <person name="Billault A."/>
            <person name="Segurens B."/>
            <person name="Gouyvenoux M."/>
            <person name="Ugarte E."/>
            <person name="Cattonaro F."/>
            <person name="Anthouard V."/>
            <person name="Vico V."/>
            <person name="Del Fabbro C."/>
            <person name="Alaux M."/>
            <person name="Di Gaspero G."/>
            <person name="Dumas V."/>
            <person name="Felice N."/>
            <person name="Paillard S."/>
            <person name="Juman I."/>
            <person name="Moroldo M."/>
            <person name="Scalabrin S."/>
            <person name="Canaguier A."/>
            <person name="Le Clainche I."/>
            <person name="Malacrida G."/>
            <person name="Durand E."/>
            <person name="Pesole G."/>
            <person name="Laucou V."/>
            <person name="Chatelet P."/>
            <person name="Merdinoglu D."/>
            <person name="Delledonne M."/>
            <person name="Pezzotti M."/>
            <person name="Lecharny A."/>
            <person name="Scarpelli C."/>
            <person name="Artiguenave F."/>
            <person name="Pe M.E."/>
            <person name="Valle G."/>
            <person name="Morgante M."/>
            <person name="Caboche M."/>
            <person name="Adam-Blondon A.-F."/>
            <person name="Weissenbach J."/>
            <person name="Quetier F."/>
            <person name="Wincker P."/>
        </authorList>
    </citation>
    <scope>NUCLEOTIDE SEQUENCE [LARGE SCALE GENOMIC DNA]</scope>
    <source>
        <strain evidence="23">cv. Pinot noir / PN40024</strain>
    </source>
</reference>
<keyword evidence="7" id="KW-0677">Repeat</keyword>
<evidence type="ECO:0000256" key="11">
    <source>
        <dbReference type="ARBA" id="ARBA00023098"/>
    </source>
</evidence>
<dbReference type="InterPro" id="IPR006168">
    <property type="entry name" value="G3P_DH_NAD-dep"/>
</dbReference>
<dbReference type="PRINTS" id="PR00077">
    <property type="entry name" value="GPDHDRGNASE"/>
</dbReference>
<dbReference type="InParanoid" id="F6HC70"/>
<feature type="domain" description="Glycerol-3-phosphate dehydrogenase NAD-dependent C-terminal" evidence="21">
    <location>
        <begin position="261"/>
        <end position="401"/>
    </location>
</feature>
<evidence type="ECO:0000313" key="23">
    <source>
        <dbReference type="Proteomes" id="UP000009183"/>
    </source>
</evidence>
<dbReference type="InterPro" id="IPR006109">
    <property type="entry name" value="G3P_DH_NAD-dep_C"/>
</dbReference>
<evidence type="ECO:0000256" key="6">
    <source>
        <dbReference type="ARBA" id="ARBA00022640"/>
    </source>
</evidence>
<keyword evidence="6" id="KW-0934">Plastid</keyword>
<dbReference type="Proteomes" id="UP000009183">
    <property type="component" value="Chromosome 13"/>
</dbReference>
<dbReference type="EC" id="1.1.1.8" evidence="19"/>
<dbReference type="eggNOG" id="KOG2711">
    <property type="taxonomic scope" value="Eukaryota"/>
</dbReference>
<dbReference type="NCBIfam" id="NF000942">
    <property type="entry name" value="PRK00094.1-4"/>
    <property type="match status" value="1"/>
</dbReference>